<reference evidence="3 4" key="1">
    <citation type="submission" date="2018-12" db="EMBL/GenBank/DDBJ databases">
        <title>Genome Sequence of Candidatus Viridilinea halotolerans isolated from saline sulfide-rich spring.</title>
        <authorList>
            <person name="Grouzdev D.S."/>
            <person name="Burganskaya E.I."/>
            <person name="Krutkina M.S."/>
            <person name="Sukhacheva M.V."/>
            <person name="Gorlenko V.M."/>
        </authorList>
    </citation>
    <scope>NUCLEOTIDE SEQUENCE [LARGE SCALE GENOMIC DNA]</scope>
    <source>
        <strain evidence="3">Chok-6</strain>
    </source>
</reference>
<comment type="caution">
    <text evidence="3">The sequence shown here is derived from an EMBL/GenBank/DDBJ whole genome shotgun (WGS) entry which is preliminary data.</text>
</comment>
<dbReference type="Proteomes" id="UP000280307">
    <property type="component" value="Unassembled WGS sequence"/>
</dbReference>
<dbReference type="InterPro" id="IPR024534">
    <property type="entry name" value="JetD_C"/>
</dbReference>
<dbReference type="PIRSF" id="PIRSF028408">
    <property type="entry name" value="UCP028408"/>
    <property type="match status" value="1"/>
</dbReference>
<proteinExistence type="predicted"/>
<accession>A0A426U6E0</accession>
<sequence>MLTPQEIAIRASRAYPSLLRAWLRGEPFSPLDLPAGAPPTDYRSLERAVAVLLEGAKTTPGYGYTVELQTRTLRKHGQQSIPVRIRIESAEDLLQLAGKHAEFAAFVADVALIRASLPALEPWLQEHAQHVIAKHGLWPELLQVCSYFCANPRPNLYIRELPIAVHTKFIEQQTAILTRLLDALLPSEALNADAKTFERRYGLRYAEPLVRLRLLDPTLRERLGLPFTDIAAPPSALATLPGADLDCIIVENKQILLTLPPMAATIALFGGGFQVELLQELPWLHQCRIRYWGDLDAQGFQILARLRGLFPHAVALMMDAATLETFHEFTVAGTPTAAHHPLPHLTPDEQALYANLIRSNLRLEQERIGHQYALRCLRG</sequence>
<dbReference type="Pfam" id="PF11795">
    <property type="entry name" value="DUF3322"/>
    <property type="match status" value="1"/>
</dbReference>
<evidence type="ECO:0000313" key="3">
    <source>
        <dbReference type="EMBL" id="RRR75548.1"/>
    </source>
</evidence>
<organism evidence="3 4">
    <name type="scientific">Candidatus Viridilinea halotolerans</name>
    <dbReference type="NCBI Taxonomy" id="2491704"/>
    <lineage>
        <taxon>Bacteria</taxon>
        <taxon>Bacillati</taxon>
        <taxon>Chloroflexota</taxon>
        <taxon>Chloroflexia</taxon>
        <taxon>Chloroflexales</taxon>
        <taxon>Chloroflexineae</taxon>
        <taxon>Oscillochloridaceae</taxon>
        <taxon>Candidatus Viridilinea</taxon>
    </lineage>
</organism>
<evidence type="ECO:0000259" key="2">
    <source>
        <dbReference type="Pfam" id="PF11795"/>
    </source>
</evidence>
<dbReference type="InterPro" id="IPR014544">
    <property type="entry name" value="UCP028408"/>
</dbReference>
<feature type="domain" description="DUF3322" evidence="2">
    <location>
        <begin position="4"/>
        <end position="182"/>
    </location>
</feature>
<dbReference type="Pfam" id="PF09983">
    <property type="entry name" value="JetD_C"/>
    <property type="match status" value="1"/>
</dbReference>
<evidence type="ECO:0000313" key="4">
    <source>
        <dbReference type="Proteomes" id="UP000280307"/>
    </source>
</evidence>
<dbReference type="InterPro" id="IPR024537">
    <property type="entry name" value="DUF3322"/>
</dbReference>
<dbReference type="EMBL" id="RSAS01000180">
    <property type="protein sequence ID" value="RRR75548.1"/>
    <property type="molecule type" value="Genomic_DNA"/>
</dbReference>
<protein>
    <submittedName>
        <fullName evidence="3">DUF3322 and DUF2220 domain-containing protein</fullName>
    </submittedName>
</protein>
<name>A0A426U6E0_9CHLR</name>
<gene>
    <name evidence="3" type="ORF">EI684_04420</name>
</gene>
<feature type="domain" description="Wadjet protein JetD C-terminal" evidence="1">
    <location>
        <begin position="202"/>
        <end position="374"/>
    </location>
</feature>
<dbReference type="AlphaFoldDB" id="A0A426U6E0"/>
<evidence type="ECO:0000259" key="1">
    <source>
        <dbReference type="Pfam" id="PF09983"/>
    </source>
</evidence>